<reference evidence="3" key="1">
    <citation type="submission" date="2020-10" db="EMBL/GenBank/DDBJ databases">
        <authorList>
            <person name="Gilroy R."/>
        </authorList>
    </citation>
    <scope>NUCLEOTIDE SEQUENCE</scope>
    <source>
        <strain evidence="3">CHK152-2871</strain>
    </source>
</reference>
<dbReference type="CDD" id="cd00093">
    <property type="entry name" value="HTH_XRE"/>
    <property type="match status" value="1"/>
</dbReference>
<protein>
    <submittedName>
        <fullName evidence="3">Helix-turn-helix transcriptional regulator</fullName>
    </submittedName>
</protein>
<dbReference type="PANTHER" id="PTHR46797">
    <property type="entry name" value="HTH-TYPE TRANSCRIPTIONAL REGULATOR"/>
    <property type="match status" value="1"/>
</dbReference>
<dbReference type="GO" id="GO:0003677">
    <property type="term" value="F:DNA binding"/>
    <property type="evidence" value="ECO:0007669"/>
    <property type="project" value="UniProtKB-KW"/>
</dbReference>
<dbReference type="AlphaFoldDB" id="A0A9D1JY14"/>
<dbReference type="InterPro" id="IPR010982">
    <property type="entry name" value="Lambda_DNA-bd_dom_sf"/>
</dbReference>
<dbReference type="InterPro" id="IPR050807">
    <property type="entry name" value="TransReg_Diox_bact_type"/>
</dbReference>
<sequence length="70" mass="8135">MANATFEIIRQNIKKYRNERNLSQVQLAMKCSLSSEYLSEIERGKRAPSLKRLFKIAEALGIEPHKLLMK</sequence>
<dbReference type="InterPro" id="IPR001387">
    <property type="entry name" value="Cro/C1-type_HTH"/>
</dbReference>
<dbReference type="PANTHER" id="PTHR46797:SF1">
    <property type="entry name" value="METHYLPHOSPHONATE SYNTHASE"/>
    <property type="match status" value="1"/>
</dbReference>
<dbReference type="GO" id="GO:0003700">
    <property type="term" value="F:DNA-binding transcription factor activity"/>
    <property type="evidence" value="ECO:0007669"/>
    <property type="project" value="TreeGrafter"/>
</dbReference>
<evidence type="ECO:0000256" key="1">
    <source>
        <dbReference type="ARBA" id="ARBA00023125"/>
    </source>
</evidence>
<dbReference type="SMART" id="SM00530">
    <property type="entry name" value="HTH_XRE"/>
    <property type="match status" value="1"/>
</dbReference>
<accession>A0A9D1JY14</accession>
<dbReference type="SUPFAM" id="SSF47413">
    <property type="entry name" value="lambda repressor-like DNA-binding domains"/>
    <property type="match status" value="1"/>
</dbReference>
<dbReference type="EMBL" id="DVJQ01000008">
    <property type="protein sequence ID" value="HIS73553.1"/>
    <property type="molecule type" value="Genomic_DNA"/>
</dbReference>
<dbReference type="GO" id="GO:0005829">
    <property type="term" value="C:cytosol"/>
    <property type="evidence" value="ECO:0007669"/>
    <property type="project" value="TreeGrafter"/>
</dbReference>
<keyword evidence="1" id="KW-0238">DNA-binding</keyword>
<feature type="domain" description="HTH cro/C1-type" evidence="2">
    <location>
        <begin position="13"/>
        <end position="67"/>
    </location>
</feature>
<evidence type="ECO:0000313" key="3">
    <source>
        <dbReference type="EMBL" id="HIS73553.1"/>
    </source>
</evidence>
<dbReference type="PROSITE" id="PS50943">
    <property type="entry name" value="HTH_CROC1"/>
    <property type="match status" value="1"/>
</dbReference>
<gene>
    <name evidence="3" type="ORF">IAA86_00870</name>
</gene>
<evidence type="ECO:0000313" key="4">
    <source>
        <dbReference type="Proteomes" id="UP000886865"/>
    </source>
</evidence>
<reference evidence="3" key="2">
    <citation type="journal article" date="2021" name="PeerJ">
        <title>Extensive microbial diversity within the chicken gut microbiome revealed by metagenomics and culture.</title>
        <authorList>
            <person name="Gilroy R."/>
            <person name="Ravi A."/>
            <person name="Getino M."/>
            <person name="Pursley I."/>
            <person name="Horton D.L."/>
            <person name="Alikhan N.F."/>
            <person name="Baker D."/>
            <person name="Gharbi K."/>
            <person name="Hall N."/>
            <person name="Watson M."/>
            <person name="Adriaenssens E.M."/>
            <person name="Foster-Nyarko E."/>
            <person name="Jarju S."/>
            <person name="Secka A."/>
            <person name="Antonio M."/>
            <person name="Oren A."/>
            <person name="Chaudhuri R.R."/>
            <person name="La Ragione R."/>
            <person name="Hildebrand F."/>
            <person name="Pallen M.J."/>
        </authorList>
    </citation>
    <scope>NUCLEOTIDE SEQUENCE</scope>
    <source>
        <strain evidence="3">CHK152-2871</strain>
    </source>
</reference>
<organism evidence="3 4">
    <name type="scientific">Candidatus Galligastranaerophilus intestinavium</name>
    <dbReference type="NCBI Taxonomy" id="2840836"/>
    <lineage>
        <taxon>Bacteria</taxon>
        <taxon>Candidatus Galligastranaerophilus</taxon>
    </lineage>
</organism>
<evidence type="ECO:0000259" key="2">
    <source>
        <dbReference type="PROSITE" id="PS50943"/>
    </source>
</evidence>
<comment type="caution">
    <text evidence="3">The sequence shown here is derived from an EMBL/GenBank/DDBJ whole genome shotgun (WGS) entry which is preliminary data.</text>
</comment>
<dbReference type="Gene3D" id="1.10.260.40">
    <property type="entry name" value="lambda repressor-like DNA-binding domains"/>
    <property type="match status" value="1"/>
</dbReference>
<name>A0A9D1JY14_9BACT</name>
<proteinExistence type="predicted"/>
<dbReference type="Pfam" id="PF01381">
    <property type="entry name" value="HTH_3"/>
    <property type="match status" value="1"/>
</dbReference>
<dbReference type="Proteomes" id="UP000886865">
    <property type="component" value="Unassembled WGS sequence"/>
</dbReference>